<dbReference type="Proteomes" id="UP001549184">
    <property type="component" value="Unassembled WGS sequence"/>
</dbReference>
<protein>
    <submittedName>
        <fullName evidence="1">Uncharacterized protein</fullName>
    </submittedName>
</protein>
<reference evidence="1 2" key="1">
    <citation type="submission" date="2024-06" db="EMBL/GenBank/DDBJ databases">
        <title>Sorghum-associated microbial communities from plants grown in Nebraska, USA.</title>
        <authorList>
            <person name="Schachtman D."/>
        </authorList>
    </citation>
    <scope>NUCLEOTIDE SEQUENCE [LARGE SCALE GENOMIC DNA]</scope>
    <source>
        <strain evidence="1 2">1073</strain>
    </source>
</reference>
<comment type="caution">
    <text evidence="1">The sequence shown here is derived from an EMBL/GenBank/DDBJ whole genome shotgun (WGS) entry which is preliminary data.</text>
</comment>
<evidence type="ECO:0000313" key="2">
    <source>
        <dbReference type="Proteomes" id="UP001549184"/>
    </source>
</evidence>
<name>A0ABV2JNX5_9GAMM</name>
<keyword evidence="2" id="KW-1185">Reference proteome</keyword>
<dbReference type="EMBL" id="JBEPMU010000001">
    <property type="protein sequence ID" value="MET3650517.1"/>
    <property type="molecule type" value="Genomic_DNA"/>
</dbReference>
<sequence length="46" mass="5063">MFRVPIAAGAAMGRRSVSHKRGGKNIALWYRSRSLADVKTQYLAGN</sequence>
<proteinExistence type="predicted"/>
<gene>
    <name evidence="1" type="ORF">ABIC75_000219</name>
</gene>
<accession>A0ABV2JNX5</accession>
<evidence type="ECO:0000313" key="1">
    <source>
        <dbReference type="EMBL" id="MET3650517.1"/>
    </source>
</evidence>
<organism evidence="1 2">
    <name type="scientific">Dyella japonica</name>
    <dbReference type="NCBI Taxonomy" id="231455"/>
    <lineage>
        <taxon>Bacteria</taxon>
        <taxon>Pseudomonadati</taxon>
        <taxon>Pseudomonadota</taxon>
        <taxon>Gammaproteobacteria</taxon>
        <taxon>Lysobacterales</taxon>
        <taxon>Rhodanobacteraceae</taxon>
        <taxon>Dyella</taxon>
    </lineage>
</organism>